<dbReference type="GO" id="GO:0005615">
    <property type="term" value="C:extracellular space"/>
    <property type="evidence" value="ECO:0007669"/>
    <property type="project" value="TreeGrafter"/>
</dbReference>
<dbReference type="InterPro" id="IPR001400">
    <property type="entry name" value="Somatotropin/Prolactin"/>
</dbReference>
<proteinExistence type="inferred from homology"/>
<dbReference type="GO" id="GO:0008284">
    <property type="term" value="P:positive regulation of cell population proliferation"/>
    <property type="evidence" value="ECO:0007669"/>
    <property type="project" value="TreeGrafter"/>
</dbReference>
<comment type="similarity">
    <text evidence="2 7">Belongs to the somatotropin/prolactin family.</text>
</comment>
<evidence type="ECO:0000313" key="9">
    <source>
        <dbReference type="Proteomes" id="UP000322234"/>
    </source>
</evidence>
<sequence>MDKSRGAAKVPRRRASQENQALTLIIAKDCNMVISQSRVYSYPSVMDEKYAQGKQYYINATKSCHTNSFHTPEERDKAQQTNNEDLSKWTLMLLYSWNNPLYHLVTELQSMKEVSEAFLSSAIKIENMSDKLQSFIESQFSKIIVPVLKMIHEAPSSWSGLPSLTSSDEDRRLSEFYNLFYCLSRDSRKVDTYIKILTCRTRKTC</sequence>
<evidence type="ECO:0000256" key="5">
    <source>
        <dbReference type="ARBA" id="ARBA00023157"/>
    </source>
</evidence>
<comment type="caution">
    <text evidence="8">The sequence shown here is derived from an EMBL/GenBank/DDBJ whole genome shotgun (WGS) entry which is preliminary data.</text>
</comment>
<dbReference type="PANTHER" id="PTHR11417">
    <property type="entry name" value="SOMATOTROPIN,PROLACTIN"/>
    <property type="match status" value="1"/>
</dbReference>
<evidence type="ECO:0000256" key="4">
    <source>
        <dbReference type="ARBA" id="ARBA00022702"/>
    </source>
</evidence>
<dbReference type="GO" id="GO:0031667">
    <property type="term" value="P:response to nutrient levels"/>
    <property type="evidence" value="ECO:0007669"/>
    <property type="project" value="TreeGrafter"/>
</dbReference>
<accession>A0A6B0S3Y7</accession>
<evidence type="ECO:0000256" key="6">
    <source>
        <dbReference type="PIRSR" id="PIRSR601400-1"/>
    </source>
</evidence>
<dbReference type="Proteomes" id="UP000322234">
    <property type="component" value="Unassembled WGS sequence"/>
</dbReference>
<dbReference type="InterPro" id="IPR009079">
    <property type="entry name" value="4_helix_cytokine-like_core"/>
</dbReference>
<gene>
    <name evidence="8" type="ORF">E5288_WYG010742</name>
</gene>
<dbReference type="PROSITE" id="PS00266">
    <property type="entry name" value="SOMATOTROPIN_1"/>
    <property type="match status" value="1"/>
</dbReference>
<dbReference type="AlphaFoldDB" id="A0A6B0S3Y7"/>
<name>A0A6B0S3Y7_9CETA</name>
<dbReference type="GO" id="GO:0005179">
    <property type="term" value="F:hormone activity"/>
    <property type="evidence" value="ECO:0007669"/>
    <property type="project" value="UniProtKB-KW"/>
</dbReference>
<dbReference type="GO" id="GO:0009891">
    <property type="term" value="P:positive regulation of biosynthetic process"/>
    <property type="evidence" value="ECO:0007669"/>
    <property type="project" value="UniProtKB-ARBA"/>
</dbReference>
<evidence type="ECO:0000256" key="1">
    <source>
        <dbReference type="ARBA" id="ARBA00004613"/>
    </source>
</evidence>
<dbReference type="Pfam" id="PF00103">
    <property type="entry name" value="Hormone_1"/>
    <property type="match status" value="1"/>
</dbReference>
<keyword evidence="6" id="KW-0862">Zinc</keyword>
<dbReference type="GO" id="GO:0030879">
    <property type="term" value="P:mammary gland development"/>
    <property type="evidence" value="ECO:0007669"/>
    <property type="project" value="TreeGrafter"/>
</dbReference>
<evidence type="ECO:0000256" key="3">
    <source>
        <dbReference type="ARBA" id="ARBA00022525"/>
    </source>
</evidence>
<protein>
    <submittedName>
        <fullName evidence="8">Uncharacterized protein</fullName>
    </submittedName>
</protein>
<dbReference type="PRINTS" id="PR00836">
    <property type="entry name" value="SOMATOTROPIN"/>
</dbReference>
<evidence type="ECO:0000313" key="8">
    <source>
        <dbReference type="EMBL" id="MXQ94676.1"/>
    </source>
</evidence>
<dbReference type="CDD" id="cd10288">
    <property type="entry name" value="prolactin_like"/>
    <property type="match status" value="1"/>
</dbReference>
<dbReference type="GO" id="GO:0046427">
    <property type="term" value="P:positive regulation of receptor signaling pathway via JAK-STAT"/>
    <property type="evidence" value="ECO:0007669"/>
    <property type="project" value="TreeGrafter"/>
</dbReference>
<dbReference type="GO" id="GO:1903489">
    <property type="term" value="P:positive regulation of lactation"/>
    <property type="evidence" value="ECO:0007669"/>
    <property type="project" value="TreeGrafter"/>
</dbReference>
<dbReference type="GO" id="GO:0046872">
    <property type="term" value="F:metal ion binding"/>
    <property type="evidence" value="ECO:0007669"/>
    <property type="project" value="UniProtKB-KW"/>
</dbReference>
<keyword evidence="6" id="KW-0479">Metal-binding</keyword>
<evidence type="ECO:0000256" key="2">
    <source>
        <dbReference type="ARBA" id="ARBA00008474"/>
    </source>
</evidence>
<comment type="subcellular location">
    <subcellularLocation>
        <location evidence="1 7">Secreted</location>
    </subcellularLocation>
</comment>
<keyword evidence="4 7" id="KW-0372">Hormone</keyword>
<dbReference type="GO" id="GO:0007565">
    <property type="term" value="P:female pregnancy"/>
    <property type="evidence" value="ECO:0007669"/>
    <property type="project" value="TreeGrafter"/>
</dbReference>
<dbReference type="PANTHER" id="PTHR11417:SF5">
    <property type="entry name" value="PROLACTIN"/>
    <property type="match status" value="1"/>
</dbReference>
<dbReference type="EMBL" id="VBQZ03000120">
    <property type="protein sequence ID" value="MXQ94676.1"/>
    <property type="molecule type" value="Genomic_DNA"/>
</dbReference>
<feature type="binding site" evidence="6">
    <location>
        <position position="191"/>
    </location>
    <ligand>
        <name>Zn(2+)</name>
        <dbReference type="ChEBI" id="CHEBI:29105"/>
    </ligand>
</feature>
<keyword evidence="3" id="KW-0964">Secreted</keyword>
<dbReference type="SUPFAM" id="SSF47266">
    <property type="entry name" value="4-helical cytokines"/>
    <property type="match status" value="1"/>
</dbReference>
<evidence type="ECO:0000256" key="7">
    <source>
        <dbReference type="RuleBase" id="RU003618"/>
    </source>
</evidence>
<dbReference type="Gene3D" id="1.20.1250.10">
    <property type="match status" value="1"/>
</dbReference>
<dbReference type="PROSITE" id="PS00338">
    <property type="entry name" value="SOMATOTROPIN_2"/>
    <property type="match status" value="1"/>
</dbReference>
<keyword evidence="5" id="KW-1015">Disulfide bond</keyword>
<keyword evidence="9" id="KW-1185">Reference proteome</keyword>
<organism evidence="8 9">
    <name type="scientific">Bos mutus</name>
    <name type="common">wild yak</name>
    <dbReference type="NCBI Taxonomy" id="72004"/>
    <lineage>
        <taxon>Eukaryota</taxon>
        <taxon>Metazoa</taxon>
        <taxon>Chordata</taxon>
        <taxon>Craniata</taxon>
        <taxon>Vertebrata</taxon>
        <taxon>Euteleostomi</taxon>
        <taxon>Mammalia</taxon>
        <taxon>Eutheria</taxon>
        <taxon>Laurasiatheria</taxon>
        <taxon>Artiodactyla</taxon>
        <taxon>Ruminantia</taxon>
        <taxon>Pecora</taxon>
        <taxon>Bovidae</taxon>
        <taxon>Bovinae</taxon>
        <taxon>Bos</taxon>
    </lineage>
</organism>
<reference evidence="8" key="1">
    <citation type="submission" date="2019-10" db="EMBL/GenBank/DDBJ databases">
        <title>The sequence and de novo assembly of the wild yak genome.</title>
        <authorList>
            <person name="Liu Y."/>
        </authorList>
    </citation>
    <scope>NUCLEOTIDE SEQUENCE [LARGE SCALE GENOMIC DNA]</scope>
    <source>
        <strain evidence="8">WY2019</strain>
    </source>
</reference>
<dbReference type="InterPro" id="IPR018116">
    <property type="entry name" value="Somatotropin_CS"/>
</dbReference>
<dbReference type="GO" id="GO:0005148">
    <property type="term" value="F:prolactin receptor binding"/>
    <property type="evidence" value="ECO:0007669"/>
    <property type="project" value="TreeGrafter"/>
</dbReference>